<name>A0A1G6AIF4_9HYPH</name>
<dbReference type="RefSeq" id="WP_090874768.1">
    <property type="nucleotide sequence ID" value="NZ_FMXQ01000001.1"/>
</dbReference>
<evidence type="ECO:0000313" key="3">
    <source>
        <dbReference type="Proteomes" id="UP000199071"/>
    </source>
</evidence>
<dbReference type="STRING" id="665467.SAMN02982931_00684"/>
<proteinExistence type="predicted"/>
<reference evidence="2 3" key="1">
    <citation type="submission" date="2016-10" db="EMBL/GenBank/DDBJ databases">
        <authorList>
            <person name="de Groot N.N."/>
        </authorList>
    </citation>
    <scope>NUCLEOTIDE SEQUENCE [LARGE SCALE GENOMIC DNA]</scope>
    <source>
        <strain evidence="2 3">ATCC 35022</strain>
    </source>
</reference>
<feature type="transmembrane region" description="Helical" evidence="1">
    <location>
        <begin position="422"/>
        <end position="443"/>
    </location>
</feature>
<dbReference type="AlphaFoldDB" id="A0A1G6AIF4"/>
<protein>
    <submittedName>
        <fullName evidence="2">ABC-2 type transport system permease protein</fullName>
    </submittedName>
</protein>
<evidence type="ECO:0000313" key="2">
    <source>
        <dbReference type="EMBL" id="SDB08192.1"/>
    </source>
</evidence>
<dbReference type="Proteomes" id="UP000199071">
    <property type="component" value="Unassembled WGS sequence"/>
</dbReference>
<feature type="transmembrane region" description="Helical" evidence="1">
    <location>
        <begin position="486"/>
        <end position="504"/>
    </location>
</feature>
<gene>
    <name evidence="2" type="ORF">SAMN02982931_00684</name>
</gene>
<keyword evidence="1" id="KW-0472">Membrane</keyword>
<evidence type="ECO:0000256" key="1">
    <source>
        <dbReference type="SAM" id="Phobius"/>
    </source>
</evidence>
<feature type="transmembrane region" description="Helical" evidence="1">
    <location>
        <begin position="187"/>
        <end position="210"/>
    </location>
</feature>
<dbReference type="OrthoDB" id="7339241at2"/>
<dbReference type="PROSITE" id="PS50096">
    <property type="entry name" value="IQ"/>
    <property type="match status" value="1"/>
</dbReference>
<feature type="transmembrane region" description="Helical" evidence="1">
    <location>
        <begin position="398"/>
        <end position="416"/>
    </location>
</feature>
<feature type="transmembrane region" description="Helical" evidence="1">
    <location>
        <begin position="250"/>
        <end position="270"/>
    </location>
</feature>
<keyword evidence="3" id="KW-1185">Reference proteome</keyword>
<dbReference type="EMBL" id="FMXQ01000001">
    <property type="protein sequence ID" value="SDB08192.1"/>
    <property type="molecule type" value="Genomic_DNA"/>
</dbReference>
<feature type="transmembrane region" description="Helical" evidence="1">
    <location>
        <begin position="70"/>
        <end position="90"/>
    </location>
</feature>
<feature type="transmembrane region" description="Helical" evidence="1">
    <location>
        <begin position="157"/>
        <end position="180"/>
    </location>
</feature>
<accession>A0A1G6AIF4</accession>
<feature type="transmembrane region" description="Helical" evidence="1">
    <location>
        <begin position="121"/>
        <end position="145"/>
    </location>
</feature>
<feature type="transmembrane region" description="Helical" evidence="1">
    <location>
        <begin position="349"/>
        <end position="372"/>
    </location>
</feature>
<keyword evidence="1" id="KW-0812">Transmembrane</keyword>
<keyword evidence="1" id="KW-1133">Transmembrane helix</keyword>
<feature type="transmembrane region" description="Helical" evidence="1">
    <location>
        <begin position="318"/>
        <end position="337"/>
    </location>
</feature>
<organism evidence="2 3">
    <name type="scientific">Bauldia litoralis</name>
    <dbReference type="NCBI Taxonomy" id="665467"/>
    <lineage>
        <taxon>Bacteria</taxon>
        <taxon>Pseudomonadati</taxon>
        <taxon>Pseudomonadota</taxon>
        <taxon>Alphaproteobacteria</taxon>
        <taxon>Hyphomicrobiales</taxon>
        <taxon>Kaistiaceae</taxon>
        <taxon>Bauldia</taxon>
    </lineage>
</organism>
<sequence length="518" mass="55098">MSQPGTVLWFAHHEVRLAWRDFISMITAGRRRRTFGIVIGFLIFAGLMHGLANYVVGSLANVGIDPERDVLVYATAIGILASSLMISQALEAVTRAFYARADLDLILTSPAVAPKVFSIRIMAIAFTTFAMAVLLAGPFINILVIKGGARWLTAYGMAGVAACFATAFAVGISILLFHVIGPRRARFVAQVVAAIVGATFVIGLQAAAILTNGTISRFAILQSEKFAELLPPVESIVWLPARALTGDVDALIPMLALAALVLAGAIALFATRFADYAIATAGVTELRMRAQAKQRKFRALSAMQVLRRKEWTLLLRDPWLISQTLMQLLYLLPPALLLWRKFGEDGDTIIVIVPVLVVAAGQLAGGLAWLAVSGEDAPDLIATAPVPTRMIIRAKVEAVLGAIAVVSSPLVILLALSAPWAALVTAVAIAIAATASTTIQLLFKGQAKRSHFRRRQTSSRVATFAEALSSMAWAATAGLAAAGTWFAIGSGIAALFVLLVAWMIHPRPAKAQLIARPA</sequence>
<feature type="transmembrane region" description="Helical" evidence="1">
    <location>
        <begin position="35"/>
        <end position="55"/>
    </location>
</feature>